<keyword evidence="1" id="KW-0472">Membrane</keyword>
<protein>
    <recommendedName>
        <fullName evidence="2">Tail specific protease domain-containing protein</fullName>
    </recommendedName>
</protein>
<keyword evidence="1" id="KW-0812">Transmembrane</keyword>
<accession>A0ABX8RB28</accession>
<evidence type="ECO:0000313" key="4">
    <source>
        <dbReference type="Proteomes" id="UP000886818"/>
    </source>
</evidence>
<organism evidence="3 4">
    <name type="scientific">Crassaminicella indica</name>
    <dbReference type="NCBI Taxonomy" id="2855394"/>
    <lineage>
        <taxon>Bacteria</taxon>
        <taxon>Bacillati</taxon>
        <taxon>Bacillota</taxon>
        <taxon>Clostridia</taxon>
        <taxon>Eubacteriales</taxon>
        <taxon>Clostridiaceae</taxon>
        <taxon>Crassaminicella</taxon>
    </lineage>
</organism>
<dbReference type="Pfam" id="PF03572">
    <property type="entry name" value="Peptidase_S41"/>
    <property type="match status" value="1"/>
</dbReference>
<evidence type="ECO:0000259" key="2">
    <source>
        <dbReference type="Pfam" id="PF03572"/>
    </source>
</evidence>
<dbReference type="EMBL" id="CP078093">
    <property type="protein sequence ID" value="QXM06228.1"/>
    <property type="molecule type" value="Genomic_DNA"/>
</dbReference>
<dbReference type="RefSeq" id="WP_218282924.1">
    <property type="nucleotide sequence ID" value="NZ_CP078093.1"/>
</dbReference>
<evidence type="ECO:0000256" key="1">
    <source>
        <dbReference type="SAM" id="Phobius"/>
    </source>
</evidence>
<keyword evidence="4" id="KW-1185">Reference proteome</keyword>
<feature type="transmembrane region" description="Helical" evidence="1">
    <location>
        <begin position="7"/>
        <end position="25"/>
    </location>
</feature>
<feature type="domain" description="Tail specific protease" evidence="2">
    <location>
        <begin position="313"/>
        <end position="467"/>
    </location>
</feature>
<gene>
    <name evidence="3" type="ORF">KVH43_12920</name>
</gene>
<reference evidence="3" key="1">
    <citation type="submission" date="2021-07" db="EMBL/GenBank/DDBJ databases">
        <title>Complete genome sequence of Crassaminicella sp. 143-21, isolated from a deep-sea hydrothermal vent.</title>
        <authorList>
            <person name="Li X."/>
        </authorList>
    </citation>
    <scope>NUCLEOTIDE SEQUENCE</scope>
    <source>
        <strain evidence="3">143-21</strain>
    </source>
</reference>
<keyword evidence="1" id="KW-1133">Transmembrane helix</keyword>
<sequence>MKLTKKTIILGLISITIIFSIAYILNNLKFISTTEQSTDSKKIKNTKYTLNDLPKDIIKHIKSNRITSDLSKEEMKENFKKCLYKYTSLDEGLDKIPKNDQIKGNPSDSLLTQQNMLKYEECVEDINYLFTNLKYGYPGYEYFGGDDRFNKSKSKILKEINQFKDENERIETIQFNLIVIRNLKFIKDGHFIVNYMPLTNTTYTFMNINNSILKDRDNYYIKDNNKMYSIVSIEEKDPSYYIKPSLDDDGKIIYKIVYLKDVINSALYINMVLNDEESEILKKVKLKRVIPPSKKIKLKNYIFKKIQGIPIFKVTSFGKELKSFQEDGLRYSDENIAILDLRGNKGGAIFDGCKWISNFTNNKVDSFKLIKSALLTKVCKKRISDNFTTNNNLKKVDLKDFYAGIDSSNLVGWSKIRIPELGYLKNDKIIIVLFDKNTASASENMISTLSKMDNTIFIGMNSAGALNIPGLGINILPNSKLTVQFGSFILMEPDFVWRDGIGYFPDFWVESDDALDKAIRFINNYIKK</sequence>
<name>A0ABX8RB28_9CLOT</name>
<dbReference type="InterPro" id="IPR005151">
    <property type="entry name" value="Tail-specific_protease"/>
</dbReference>
<evidence type="ECO:0000313" key="3">
    <source>
        <dbReference type="EMBL" id="QXM06228.1"/>
    </source>
</evidence>
<proteinExistence type="predicted"/>
<dbReference type="Proteomes" id="UP000886818">
    <property type="component" value="Chromosome"/>
</dbReference>